<accession>A0A5P3XIQ9</accession>
<dbReference type="EMBL" id="CP032452">
    <property type="protein sequence ID" value="QEZ70227.1"/>
    <property type="molecule type" value="Genomic_DNA"/>
</dbReference>
<proteinExistence type="predicted"/>
<organism evidence="2 3">
    <name type="scientific">Paraclostridium bifermentans</name>
    <name type="common">Clostridium bifermentans</name>
    <dbReference type="NCBI Taxonomy" id="1490"/>
    <lineage>
        <taxon>Bacteria</taxon>
        <taxon>Bacillati</taxon>
        <taxon>Bacillota</taxon>
        <taxon>Clostridia</taxon>
        <taxon>Peptostreptococcales</taxon>
        <taxon>Peptostreptococcaceae</taxon>
        <taxon>Paraclostridium</taxon>
    </lineage>
</organism>
<dbReference type="Proteomes" id="UP000326961">
    <property type="component" value="Chromosome"/>
</dbReference>
<dbReference type="AlphaFoldDB" id="A0A5P3XIQ9"/>
<keyword evidence="1" id="KW-0812">Transmembrane</keyword>
<feature type="transmembrane region" description="Helical" evidence="1">
    <location>
        <begin position="181"/>
        <end position="206"/>
    </location>
</feature>
<feature type="transmembrane region" description="Helical" evidence="1">
    <location>
        <begin position="127"/>
        <end position="148"/>
    </location>
</feature>
<evidence type="ECO:0000313" key="3">
    <source>
        <dbReference type="Proteomes" id="UP000326961"/>
    </source>
</evidence>
<evidence type="ECO:0000256" key="1">
    <source>
        <dbReference type="SAM" id="Phobius"/>
    </source>
</evidence>
<gene>
    <name evidence="2" type="ORF">D4A35_15490</name>
</gene>
<sequence length="244" mass="27897">MKEVLRLNKREFLEILKDYLSNHFSDDEVNDILRDYEEYFIDGEIEGKSDLQIIESLGSPKSIVRDLVGEMKESKINNSNKKFDKFHDGVNQVKIRLKDSYYKTKDVINNKLTPNLKNDDEGLSTKLIKVLLACLSFGLMCIWVLFILMMASAGLTIGALNIAFIALLGTSGPLFGLDSSIASLIVFSSIGIIGFDILVVQVYLYIMKLGKKIYKQYINWLRNKKKYIHAKENKMNYKGDDIDE</sequence>
<evidence type="ECO:0000313" key="2">
    <source>
        <dbReference type="EMBL" id="QEZ70227.1"/>
    </source>
</evidence>
<keyword evidence="1" id="KW-0472">Membrane</keyword>
<name>A0A5P3XIQ9_PARBF</name>
<keyword evidence="1" id="KW-1133">Transmembrane helix</keyword>
<reference evidence="2 3" key="1">
    <citation type="submission" date="2018-09" db="EMBL/GenBank/DDBJ databases">
        <title>A clostridial neurotoxin that targets Anopheles mosquitoes.</title>
        <authorList>
            <person name="Contreras E."/>
            <person name="Masuyer G."/>
            <person name="Qureshi N."/>
            <person name="Chawla S."/>
            <person name="Lim H.L."/>
            <person name="Chen J."/>
            <person name="Stenmark P."/>
            <person name="Gill S."/>
        </authorList>
    </citation>
    <scope>NUCLEOTIDE SEQUENCE [LARGE SCALE GENOMIC DNA]</scope>
    <source>
        <strain evidence="2 3">Cbm</strain>
    </source>
</reference>
<protein>
    <submittedName>
        <fullName evidence="2">DUF1700 domain-containing protein</fullName>
    </submittedName>
</protein>
<dbReference type="Pfam" id="PF22564">
    <property type="entry name" value="HAAS"/>
    <property type="match status" value="1"/>
</dbReference>